<gene>
    <name evidence="1" type="ORF">SAMN05444169_1405</name>
</gene>
<sequence length="49" mass="5615">MTEYVIKEIGLHQWLVFADRQSIALRADENEAVKAMNEHTPAAVDRVTF</sequence>
<dbReference type="Proteomes" id="UP000190675">
    <property type="component" value="Chromosome I"/>
</dbReference>
<protein>
    <submittedName>
        <fullName evidence="1">Uncharacterized protein</fullName>
    </submittedName>
</protein>
<dbReference type="EMBL" id="LT670818">
    <property type="protein sequence ID" value="SHG25000.1"/>
    <property type="molecule type" value="Genomic_DNA"/>
</dbReference>
<dbReference type="OrthoDB" id="8246097at2"/>
<name>A0A1M5IAS8_9BRAD</name>
<evidence type="ECO:0000313" key="2">
    <source>
        <dbReference type="Proteomes" id="UP000190675"/>
    </source>
</evidence>
<organism evidence="1 2">
    <name type="scientific">Bradyrhizobium erythrophlei</name>
    <dbReference type="NCBI Taxonomy" id="1437360"/>
    <lineage>
        <taxon>Bacteria</taxon>
        <taxon>Pseudomonadati</taxon>
        <taxon>Pseudomonadota</taxon>
        <taxon>Alphaproteobacteria</taxon>
        <taxon>Hyphomicrobiales</taxon>
        <taxon>Nitrobacteraceae</taxon>
        <taxon>Bradyrhizobium</taxon>
    </lineage>
</organism>
<accession>A0A1M5IAS8</accession>
<reference evidence="1 2" key="1">
    <citation type="submission" date="2016-11" db="EMBL/GenBank/DDBJ databases">
        <authorList>
            <person name="Jaros S."/>
            <person name="Januszkiewicz K."/>
            <person name="Wedrychowicz H."/>
        </authorList>
    </citation>
    <scope>NUCLEOTIDE SEQUENCE [LARGE SCALE GENOMIC DNA]</scope>
    <source>
        <strain evidence="1 2">GAS242</strain>
    </source>
</reference>
<dbReference type="AlphaFoldDB" id="A0A1M5IAS8"/>
<proteinExistence type="predicted"/>
<evidence type="ECO:0000313" key="1">
    <source>
        <dbReference type="EMBL" id="SHG25000.1"/>
    </source>
</evidence>
<dbReference type="RefSeq" id="WP_154073108.1">
    <property type="nucleotide sequence ID" value="NZ_LT670818.1"/>
</dbReference>